<dbReference type="PATRIC" id="fig|1121451.3.peg.209"/>
<dbReference type="RefSeq" id="WP_015334814.1">
    <property type="nucleotide sequence ID" value="NC_020055.1"/>
</dbReference>
<dbReference type="KEGG" id="dhy:DESAM_10223"/>
<organism evidence="1 2">
    <name type="scientific">Maridesulfovibrio hydrothermalis AM13 = DSM 14728</name>
    <dbReference type="NCBI Taxonomy" id="1121451"/>
    <lineage>
        <taxon>Bacteria</taxon>
        <taxon>Pseudomonadati</taxon>
        <taxon>Thermodesulfobacteriota</taxon>
        <taxon>Desulfovibrionia</taxon>
        <taxon>Desulfovibrionales</taxon>
        <taxon>Desulfovibrionaceae</taxon>
        <taxon>Maridesulfovibrio</taxon>
    </lineage>
</organism>
<sequence length="192" mass="22292">MSRKPIDKQIAENAPRGQEHYWKVMQQLDCEVGFTLDAVYRKTNASKVTVKEYIGRLLKAGYLEVASSEKDGIITRYHYTIAKRSRYAPRINRSGVECPPTKRDIMWRTMRMNKRFTVDELVIWASLPEVTIKRNEALDYTKHLARAGYLKISGKTYSFIKDTGPLPPKIQKIKQVFDPNLNKVVWRPEAQS</sequence>
<dbReference type="STRING" id="1121451.DESAM_10223"/>
<gene>
    <name evidence="1" type="ORF">DESAM_10223</name>
</gene>
<dbReference type="EMBL" id="FO203522">
    <property type="protein sequence ID" value="CCO22204.1"/>
    <property type="molecule type" value="Genomic_DNA"/>
</dbReference>
<dbReference type="OrthoDB" id="8080957at2"/>
<evidence type="ECO:0000313" key="1">
    <source>
        <dbReference type="EMBL" id="CCO22204.1"/>
    </source>
</evidence>
<reference evidence="1 2" key="1">
    <citation type="submission" date="2012-10" db="EMBL/GenBank/DDBJ databases">
        <authorList>
            <person name="Genoscope - CEA"/>
        </authorList>
    </citation>
    <scope>NUCLEOTIDE SEQUENCE [LARGE SCALE GENOMIC DNA]</scope>
    <source>
        <strain evidence="2">AM13 / DSM 14728</strain>
    </source>
</reference>
<evidence type="ECO:0000313" key="2">
    <source>
        <dbReference type="Proteomes" id="UP000010808"/>
    </source>
</evidence>
<protein>
    <submittedName>
        <fullName evidence="1">Uncharacterized protein</fullName>
    </submittedName>
</protein>
<dbReference type="Proteomes" id="UP000010808">
    <property type="component" value="Chromosome"/>
</dbReference>
<dbReference type="AlphaFoldDB" id="L0R686"/>
<dbReference type="eggNOG" id="COG0640">
    <property type="taxonomic scope" value="Bacteria"/>
</dbReference>
<accession>L0R686</accession>
<name>L0R686_9BACT</name>
<keyword evidence="2" id="KW-1185">Reference proteome</keyword>
<dbReference type="HOGENOM" id="CLU_112446_0_0_7"/>
<proteinExistence type="predicted"/>